<name>A0ABV9LZK7_9ALTE</name>
<evidence type="ECO:0000256" key="1">
    <source>
        <dbReference type="SAM" id="Phobius"/>
    </source>
</evidence>
<dbReference type="NCBIfam" id="TIGR00254">
    <property type="entry name" value="GGDEF"/>
    <property type="match status" value="1"/>
</dbReference>
<dbReference type="Gene3D" id="3.30.70.270">
    <property type="match status" value="1"/>
</dbReference>
<evidence type="ECO:0000313" key="6">
    <source>
        <dbReference type="Proteomes" id="UP001595897"/>
    </source>
</evidence>
<reference evidence="6" key="1">
    <citation type="journal article" date="2019" name="Int. J. Syst. Evol. Microbiol.">
        <title>The Global Catalogue of Microorganisms (GCM) 10K type strain sequencing project: providing services to taxonomists for standard genome sequencing and annotation.</title>
        <authorList>
            <consortium name="The Broad Institute Genomics Platform"/>
            <consortium name="The Broad Institute Genome Sequencing Center for Infectious Disease"/>
            <person name="Wu L."/>
            <person name="Ma J."/>
        </authorList>
    </citation>
    <scope>NUCLEOTIDE SEQUENCE [LARGE SCALE GENOMIC DNA]</scope>
    <source>
        <strain evidence="6">KACC 12507</strain>
    </source>
</reference>
<accession>A0ABV9LZK7</accession>
<evidence type="ECO:0000313" key="5">
    <source>
        <dbReference type="EMBL" id="MFC4701972.1"/>
    </source>
</evidence>
<dbReference type="SUPFAM" id="SSF141868">
    <property type="entry name" value="EAL domain-like"/>
    <property type="match status" value="1"/>
</dbReference>
<sequence length="777" mass="86646">MSSSLYIQIARLVGAMVLVTALLILAVVWNNLSQTVHKNIFSGLTGAEYGYKRELGNFQANKIEKIKLMLENSAYIKALQSPEKAIQQQALLAMNEEVEATFVALNDSSLLNAHVVSNPNVILPKDVIEEMVNVAEKREASSFFYNLDGSLYWLMNAPAQQMGENKCVLVAYKFDSDIIDSLSDALGMRIAVTFNQNNPQLISSLDNVSIDQLERWQISDDYLDLFNPSVMFGLQSLYTKRIPVEGMKNDTAATYLTINAQRVSNNFITLQSTIALISLVAVALAIAVGVYLARKITRPLSNMVTYTEGIASGDYSQKLKFENVSSEFKALANAFDNMRRAIQEREATITEQTQIDTLTALYNRSYLRVIIEQKLGANIGFQAVGINIRGFRSINDVFGYEIGDGCLQLVAKRVKELSGVAARITGGEIIWLPDESYSRAALLTLQDELENDVVVRGVTINLKIVIGVLSLPQDATCAEDLYRRMNIVIDEAHSSKTFLLYYNEEQELRYLRRLSIISALKKAIEDDDGQLRLVYQPKVPLQNNQDNKLGDKVYLEALARWEHPELGHVSPDEFVSAAEHAGFINMLTRWVITTVVADICDMRQSAPDIKVAVNICADDVLDSSLLPFIENLLKKAGLKNSAILLELTERVIVRNPDTSIKRLRALNQAGFKIAIDDFGTGYSSLSYLTKLPIDILKIDQSFVYELHKNKEQQAICKTILSLAENLNIDVVAEGIEDDASLEVLTKLGCKWGQGYLICRPTAKAEIVAWITTWPKAH</sequence>
<feature type="transmembrane region" description="Helical" evidence="1">
    <location>
        <begin position="274"/>
        <end position="293"/>
    </location>
</feature>
<protein>
    <submittedName>
        <fullName evidence="5">EAL domain-containing protein</fullName>
    </submittedName>
</protein>
<dbReference type="InterPro" id="IPR035919">
    <property type="entry name" value="EAL_sf"/>
</dbReference>
<evidence type="ECO:0000259" key="4">
    <source>
        <dbReference type="PROSITE" id="PS50887"/>
    </source>
</evidence>
<evidence type="ECO:0000259" key="2">
    <source>
        <dbReference type="PROSITE" id="PS50883"/>
    </source>
</evidence>
<dbReference type="InterPro" id="IPR029787">
    <property type="entry name" value="Nucleotide_cyclase"/>
</dbReference>
<dbReference type="Gene3D" id="3.20.20.450">
    <property type="entry name" value="EAL domain"/>
    <property type="match status" value="1"/>
</dbReference>
<dbReference type="Pfam" id="PF00672">
    <property type="entry name" value="HAMP"/>
    <property type="match status" value="1"/>
</dbReference>
<keyword evidence="1" id="KW-1133">Transmembrane helix</keyword>
<dbReference type="Proteomes" id="UP001595897">
    <property type="component" value="Unassembled WGS sequence"/>
</dbReference>
<dbReference type="CDD" id="cd01949">
    <property type="entry name" value="GGDEF"/>
    <property type="match status" value="1"/>
</dbReference>
<dbReference type="PANTHER" id="PTHR33121:SF79">
    <property type="entry name" value="CYCLIC DI-GMP PHOSPHODIESTERASE PDED-RELATED"/>
    <property type="match status" value="1"/>
</dbReference>
<dbReference type="CDD" id="cd01948">
    <property type="entry name" value="EAL"/>
    <property type="match status" value="1"/>
</dbReference>
<dbReference type="Pfam" id="PF00563">
    <property type="entry name" value="EAL"/>
    <property type="match status" value="1"/>
</dbReference>
<dbReference type="PROSITE" id="PS50883">
    <property type="entry name" value="EAL"/>
    <property type="match status" value="1"/>
</dbReference>
<dbReference type="InterPro" id="IPR043128">
    <property type="entry name" value="Rev_trsase/Diguanyl_cyclase"/>
</dbReference>
<dbReference type="EMBL" id="JBHSGU010000029">
    <property type="protein sequence ID" value="MFC4701972.1"/>
    <property type="molecule type" value="Genomic_DNA"/>
</dbReference>
<keyword evidence="1" id="KW-0812">Transmembrane</keyword>
<organism evidence="5 6">
    <name type="scientific">Glaciecola siphonariae</name>
    <dbReference type="NCBI Taxonomy" id="521012"/>
    <lineage>
        <taxon>Bacteria</taxon>
        <taxon>Pseudomonadati</taxon>
        <taxon>Pseudomonadota</taxon>
        <taxon>Gammaproteobacteria</taxon>
        <taxon>Alteromonadales</taxon>
        <taxon>Alteromonadaceae</taxon>
        <taxon>Glaciecola</taxon>
    </lineage>
</organism>
<dbReference type="RefSeq" id="WP_382410949.1">
    <property type="nucleotide sequence ID" value="NZ_JBHSGU010000029.1"/>
</dbReference>
<dbReference type="SUPFAM" id="SSF158472">
    <property type="entry name" value="HAMP domain-like"/>
    <property type="match status" value="1"/>
</dbReference>
<feature type="domain" description="EAL" evidence="2">
    <location>
        <begin position="513"/>
        <end position="774"/>
    </location>
</feature>
<dbReference type="InterPro" id="IPR003660">
    <property type="entry name" value="HAMP_dom"/>
</dbReference>
<dbReference type="Pfam" id="PF00990">
    <property type="entry name" value="GGDEF"/>
    <property type="match status" value="1"/>
</dbReference>
<dbReference type="SUPFAM" id="SSF55073">
    <property type="entry name" value="Nucleotide cyclase"/>
    <property type="match status" value="1"/>
</dbReference>
<keyword evidence="1" id="KW-0472">Membrane</keyword>
<dbReference type="InterPro" id="IPR001633">
    <property type="entry name" value="EAL_dom"/>
</dbReference>
<comment type="caution">
    <text evidence="5">The sequence shown here is derived from an EMBL/GenBank/DDBJ whole genome shotgun (WGS) entry which is preliminary data.</text>
</comment>
<keyword evidence="6" id="KW-1185">Reference proteome</keyword>
<dbReference type="PANTHER" id="PTHR33121">
    <property type="entry name" value="CYCLIC DI-GMP PHOSPHODIESTERASE PDEF"/>
    <property type="match status" value="1"/>
</dbReference>
<proteinExistence type="predicted"/>
<feature type="transmembrane region" description="Helical" evidence="1">
    <location>
        <begin position="12"/>
        <end position="32"/>
    </location>
</feature>
<dbReference type="Gene3D" id="6.10.340.10">
    <property type="match status" value="1"/>
</dbReference>
<evidence type="ECO:0000259" key="3">
    <source>
        <dbReference type="PROSITE" id="PS50885"/>
    </source>
</evidence>
<gene>
    <name evidence="5" type="ORF">ACFO4O_17640</name>
</gene>
<feature type="domain" description="GGDEF" evidence="4">
    <location>
        <begin position="379"/>
        <end position="504"/>
    </location>
</feature>
<feature type="domain" description="HAMP" evidence="3">
    <location>
        <begin position="294"/>
        <end position="347"/>
    </location>
</feature>
<dbReference type="PROSITE" id="PS50885">
    <property type="entry name" value="HAMP"/>
    <property type="match status" value="1"/>
</dbReference>
<dbReference type="InterPro" id="IPR050706">
    <property type="entry name" value="Cyclic-di-GMP_PDE-like"/>
</dbReference>
<dbReference type="InterPro" id="IPR000160">
    <property type="entry name" value="GGDEF_dom"/>
</dbReference>
<dbReference type="SMART" id="SM00267">
    <property type="entry name" value="GGDEF"/>
    <property type="match status" value="1"/>
</dbReference>
<dbReference type="PROSITE" id="PS50887">
    <property type="entry name" value="GGDEF"/>
    <property type="match status" value="1"/>
</dbReference>
<dbReference type="SMART" id="SM00304">
    <property type="entry name" value="HAMP"/>
    <property type="match status" value="1"/>
</dbReference>
<dbReference type="SMART" id="SM00052">
    <property type="entry name" value="EAL"/>
    <property type="match status" value="1"/>
</dbReference>
<dbReference type="CDD" id="cd06225">
    <property type="entry name" value="HAMP"/>
    <property type="match status" value="1"/>
</dbReference>